<dbReference type="InterPro" id="IPR027304">
    <property type="entry name" value="Trigger_fact/SurA_dom_sf"/>
</dbReference>
<proteinExistence type="predicted"/>
<dbReference type="Gene3D" id="1.10.4030.10">
    <property type="entry name" value="Porin chaperone SurA, peptide-binding domain"/>
    <property type="match status" value="1"/>
</dbReference>
<sequence length="313" mass="35275">MLSDALDTLRDLAGSDPGEALRTLRERHPDVRFRLLRQREEYDDSLHYDLLIKRAGEGTISLSWCPESALPWPLRGVHRASELLLLRIDGVGVTVAEAVARLDFLWDEARLMDRIVTAALLQAELEESPVELTDDELQEAVDAFRRARGLLTVERTREWMDQRCLTEVDLRELVAGEAAVARVRERVTAGRVEPYFAENRAEFGTARIASWGFPDAESARQAELDDCDAELMPGTRLVIEDVPVAEIGRAKAGEVFAPTPRSLVKVISISDAVLDAGTRRRVEQRIFEEWLAERRLAAKIEWFWGTTARTGSL</sequence>
<dbReference type="EMBL" id="SZQA01000013">
    <property type="protein sequence ID" value="TKK87983.1"/>
    <property type="molecule type" value="Genomic_DNA"/>
</dbReference>
<accession>A0A4V5UZL8</accession>
<gene>
    <name evidence="1" type="ORF">FDA94_15605</name>
</gene>
<dbReference type="SUPFAM" id="SSF109998">
    <property type="entry name" value="Triger factor/SurA peptide-binding domain-like"/>
    <property type="match status" value="1"/>
</dbReference>
<dbReference type="NCBIfam" id="TIGR04500">
    <property type="entry name" value="PpiC_rel_mature"/>
    <property type="match status" value="1"/>
</dbReference>
<dbReference type="Proteomes" id="UP000308705">
    <property type="component" value="Unassembled WGS sequence"/>
</dbReference>
<dbReference type="InterPro" id="IPR030985">
    <property type="entry name" value="PpiC-rel_mature"/>
</dbReference>
<comment type="caution">
    <text evidence="1">The sequence shown here is derived from an EMBL/GenBank/DDBJ whole genome shotgun (WGS) entry which is preliminary data.</text>
</comment>
<protein>
    <submittedName>
        <fullName evidence="1">TIGR04500 family putative peptide maturation system protein</fullName>
    </submittedName>
</protein>
<organism evidence="1 2">
    <name type="scientific">Herbidospora galbida</name>
    <dbReference type="NCBI Taxonomy" id="2575442"/>
    <lineage>
        <taxon>Bacteria</taxon>
        <taxon>Bacillati</taxon>
        <taxon>Actinomycetota</taxon>
        <taxon>Actinomycetes</taxon>
        <taxon>Streptosporangiales</taxon>
        <taxon>Streptosporangiaceae</taxon>
        <taxon>Herbidospora</taxon>
    </lineage>
</organism>
<evidence type="ECO:0000313" key="2">
    <source>
        <dbReference type="Proteomes" id="UP000308705"/>
    </source>
</evidence>
<dbReference type="AlphaFoldDB" id="A0A4V5UZL8"/>
<evidence type="ECO:0000313" key="1">
    <source>
        <dbReference type="EMBL" id="TKK87983.1"/>
    </source>
</evidence>
<dbReference type="RefSeq" id="WP_137247780.1">
    <property type="nucleotide sequence ID" value="NZ_SZQA01000013.1"/>
</dbReference>
<reference evidence="1 2" key="1">
    <citation type="submission" date="2019-04" db="EMBL/GenBank/DDBJ databases">
        <title>Herbidospora sp. NEAU-GS14.nov., a novel actinomycete isolated from soil.</title>
        <authorList>
            <person name="Han L."/>
        </authorList>
    </citation>
    <scope>NUCLEOTIDE SEQUENCE [LARGE SCALE GENOMIC DNA]</scope>
    <source>
        <strain evidence="1 2">NEAU-GS14</strain>
    </source>
</reference>
<name>A0A4V5UZL8_9ACTN</name>
<dbReference type="OrthoDB" id="4466141at2"/>
<keyword evidence="2" id="KW-1185">Reference proteome</keyword>